<dbReference type="PANTHER" id="PTHR43742:SF9">
    <property type="entry name" value="TETRATHIONATE REDUCTASE SUBUNIT A"/>
    <property type="match status" value="1"/>
</dbReference>
<dbReference type="SMART" id="SM00926">
    <property type="entry name" value="Molybdop_Fe4S4"/>
    <property type="match status" value="1"/>
</dbReference>
<keyword evidence="8" id="KW-0560">Oxidoreductase</keyword>
<evidence type="ECO:0000259" key="11">
    <source>
        <dbReference type="PROSITE" id="PS51669"/>
    </source>
</evidence>
<feature type="domain" description="4Fe-4S Mo/W bis-MGD-type" evidence="11">
    <location>
        <begin position="73"/>
        <end position="159"/>
    </location>
</feature>
<dbReference type="Gene3D" id="3.40.228.10">
    <property type="entry name" value="Dimethylsulfoxide Reductase, domain 2"/>
    <property type="match status" value="1"/>
</dbReference>
<dbReference type="PROSITE" id="PS00551">
    <property type="entry name" value="MOLYBDOPTERIN_PROK_1"/>
    <property type="match status" value="1"/>
</dbReference>
<dbReference type="GO" id="GO:0051539">
    <property type="term" value="F:4 iron, 4 sulfur cluster binding"/>
    <property type="evidence" value="ECO:0007669"/>
    <property type="project" value="UniProtKB-KW"/>
</dbReference>
<comment type="similarity">
    <text evidence="3">Belongs to the prokaryotic molybdopterin-containing oxidoreductase family.</text>
</comment>
<comment type="cofactor">
    <cofactor evidence="2">
        <name>[4Fe-4S] cluster</name>
        <dbReference type="ChEBI" id="CHEBI:49883"/>
    </cofactor>
</comment>
<dbReference type="PROSITE" id="PS51669">
    <property type="entry name" value="4FE4S_MOW_BIS_MGD"/>
    <property type="match status" value="1"/>
</dbReference>
<sequence length="1027" mass="112245">MDKNRRNFLKGAAVVGGTTAFAAGYSGPLQKIGKGALTGSAGTKAKDRIHGNSLAPEYIVDPASGKVQLNPEQRIAFTVCYGCTTKCGVRVRIDDRENKVLRVSGNPYHPLSADQHLPEKTPVMEALRNLSNFQDQGQLNRSTACARGNAAMAQLTSEQRVTECLKRVGPRGSQQWQSIPFEQLIEEIVVGGNLFGEGAVEGLQDIYGQEPLDPHNPEYGPKSNQLLVMEATDYGRSAILQRFTMNAFGTRNYGHHGSYCGLAFRMGSGAIFNNLQTNTHSKPDYNNVRFALFVGTAPSQAGNPFKRQGRLLAEARAKGKLEYMVIDPALNVAANHSSGDRARWVPIKPGTDTALAMGLIRWLLENHGYNQAYLEIPGNYGANLAGERGHSNASHLVIEQDGHPNQGKFLRLSDLGQAKAGDDNDYPVVMDANGELVSSESVRAAQLFVDQIIETANGSVQVKSSLTKLREQATAHDYTVYAKETGIPVEKIKAMAKRFAEHGRQAVVDTHGGMMSATGFYAAFGLNMLNVLAGSINQRGGMAVGGGVFNGNGTGPRYNLSDFPGKTGPRGLFLSRSRMPYENSSEYRRRVEAGENPYPANAPWRRLAPPLLTEHLLSGLEGYPYRAKALISCMANPLYGQAGLTKIIADKISDPKRLGLFVAVDGFINETNRYADYIVPDSVMYEVWGFTGAWRGTLTQMTTACWPVVEPRQVKTKDGDPVCLESFFINVAKRMKLPGFGKDALSDANGNRYDFDRPEDYYLRAAANIAFQGQALPKASAEDIIAGGVEPLMDRITTILKAEEVGPVAHLYSRGGRFEDASESYQGDKVKHAWTRPLCVYNEDVGTTIDSYNGQRHCGVPSFQQARFWDGSLMRDHFSEQDWPLLAFSFKSNLMNSYSVGMERLRMLKPYNPVLMNRKDAARFNIKHGDTIEIESPGGKVIGLALVSDSVVPGALGIEHGFGHTELGAAEHTIDGNKQIGHQWLGAGINLNDLGFRDPTRKQAATWLENVSGASIRQGLPIRVRAI</sequence>
<dbReference type="InterPro" id="IPR006311">
    <property type="entry name" value="TAT_signal"/>
</dbReference>
<name>A0A432VTN1_9GAMM</name>
<evidence type="ECO:0000256" key="3">
    <source>
        <dbReference type="ARBA" id="ARBA00010312"/>
    </source>
</evidence>
<evidence type="ECO:0000256" key="5">
    <source>
        <dbReference type="ARBA" id="ARBA00022505"/>
    </source>
</evidence>
<dbReference type="InterPro" id="IPR006656">
    <property type="entry name" value="Mopterin_OxRdtase"/>
</dbReference>
<dbReference type="Proteomes" id="UP000288212">
    <property type="component" value="Unassembled WGS sequence"/>
</dbReference>
<dbReference type="EMBL" id="PIPI01000004">
    <property type="protein sequence ID" value="RUO19827.1"/>
    <property type="molecule type" value="Genomic_DNA"/>
</dbReference>
<dbReference type="Gene3D" id="2.40.40.20">
    <property type="match status" value="1"/>
</dbReference>
<dbReference type="InterPro" id="IPR006963">
    <property type="entry name" value="Mopterin_OxRdtase_4Fe-4S_dom"/>
</dbReference>
<dbReference type="InterPro" id="IPR050612">
    <property type="entry name" value="Prok_Mopterin_Oxidored"/>
</dbReference>
<evidence type="ECO:0000256" key="1">
    <source>
        <dbReference type="ARBA" id="ARBA00001942"/>
    </source>
</evidence>
<evidence type="ECO:0000256" key="6">
    <source>
        <dbReference type="ARBA" id="ARBA00022723"/>
    </source>
</evidence>
<dbReference type="NCBIfam" id="TIGR01409">
    <property type="entry name" value="TAT_signal_seq"/>
    <property type="match status" value="1"/>
</dbReference>
<dbReference type="InterPro" id="IPR027467">
    <property type="entry name" value="MopterinOxRdtase_cofactor_BS"/>
</dbReference>
<accession>A0A432VTN1</accession>
<evidence type="ECO:0000256" key="10">
    <source>
        <dbReference type="ARBA" id="ARBA00023014"/>
    </source>
</evidence>
<dbReference type="PROSITE" id="PS00932">
    <property type="entry name" value="MOLYBDOPTERIN_PROK_3"/>
    <property type="match status" value="1"/>
</dbReference>
<dbReference type="PROSITE" id="PS51318">
    <property type="entry name" value="TAT"/>
    <property type="match status" value="1"/>
</dbReference>
<keyword evidence="10" id="KW-0411">Iron-sulfur</keyword>
<dbReference type="Gene3D" id="3.40.50.740">
    <property type="match status" value="1"/>
</dbReference>
<dbReference type="InterPro" id="IPR037946">
    <property type="entry name" value="MopB_CT_Tetrathionate"/>
</dbReference>
<dbReference type="InterPro" id="IPR019546">
    <property type="entry name" value="TAT_signal_bac_arc"/>
</dbReference>
<gene>
    <name evidence="12" type="ORF">CWE06_07260</name>
</gene>
<keyword evidence="13" id="KW-1185">Reference proteome</keyword>
<evidence type="ECO:0000313" key="13">
    <source>
        <dbReference type="Proteomes" id="UP000288212"/>
    </source>
</evidence>
<evidence type="ECO:0000256" key="7">
    <source>
        <dbReference type="ARBA" id="ARBA00022729"/>
    </source>
</evidence>
<dbReference type="OrthoDB" id="9815647at2"/>
<keyword evidence="6" id="KW-0479">Metal-binding</keyword>
<dbReference type="RefSeq" id="WP_126792640.1">
    <property type="nucleotide sequence ID" value="NZ_PIPI01000004.1"/>
</dbReference>
<comment type="caution">
    <text evidence="12">The sequence shown here is derived from an EMBL/GenBank/DDBJ whole genome shotgun (WGS) entry which is preliminary data.</text>
</comment>
<organism evidence="12 13">
    <name type="scientific">Aliidiomarina haloalkalitolerans</name>
    <dbReference type="NCBI Taxonomy" id="859059"/>
    <lineage>
        <taxon>Bacteria</taxon>
        <taxon>Pseudomonadati</taxon>
        <taxon>Pseudomonadota</taxon>
        <taxon>Gammaproteobacteria</taxon>
        <taxon>Alteromonadales</taxon>
        <taxon>Idiomarinaceae</taxon>
        <taxon>Aliidiomarina</taxon>
    </lineage>
</organism>
<dbReference type="CDD" id="cd02780">
    <property type="entry name" value="MopB_CT_Tetrathionate_Arsenate-R"/>
    <property type="match status" value="1"/>
</dbReference>
<dbReference type="InterPro" id="IPR006657">
    <property type="entry name" value="MoPterin_dinucl-bd_dom"/>
</dbReference>
<dbReference type="GO" id="GO:0043546">
    <property type="term" value="F:molybdopterin cofactor binding"/>
    <property type="evidence" value="ECO:0007669"/>
    <property type="project" value="InterPro"/>
</dbReference>
<proteinExistence type="inferred from homology"/>
<dbReference type="Pfam" id="PF00384">
    <property type="entry name" value="Molybdopterin"/>
    <property type="match status" value="1"/>
</dbReference>
<keyword evidence="4" id="KW-0004">4Fe-4S</keyword>
<dbReference type="Pfam" id="PF01568">
    <property type="entry name" value="Molydop_binding"/>
    <property type="match status" value="1"/>
</dbReference>
<evidence type="ECO:0000256" key="4">
    <source>
        <dbReference type="ARBA" id="ARBA00022485"/>
    </source>
</evidence>
<evidence type="ECO:0000313" key="12">
    <source>
        <dbReference type="EMBL" id="RUO19827.1"/>
    </source>
</evidence>
<dbReference type="InterPro" id="IPR009010">
    <property type="entry name" value="Asp_de-COase-like_dom_sf"/>
</dbReference>
<dbReference type="GO" id="GO:0046872">
    <property type="term" value="F:metal ion binding"/>
    <property type="evidence" value="ECO:0007669"/>
    <property type="project" value="UniProtKB-KW"/>
</dbReference>
<evidence type="ECO:0000256" key="2">
    <source>
        <dbReference type="ARBA" id="ARBA00001966"/>
    </source>
</evidence>
<dbReference type="InterPro" id="IPR006655">
    <property type="entry name" value="Mopterin_OxRdtase_prok_CS"/>
</dbReference>
<reference evidence="12 13" key="1">
    <citation type="journal article" date="2011" name="Front. Microbiol.">
        <title>Genomic signatures of strain selection and enhancement in Bacillus atrophaeus var. globigii, a historical biowarfare simulant.</title>
        <authorList>
            <person name="Gibbons H.S."/>
            <person name="Broomall S.M."/>
            <person name="McNew L.A."/>
            <person name="Daligault H."/>
            <person name="Chapman C."/>
            <person name="Bruce D."/>
            <person name="Karavis M."/>
            <person name="Krepps M."/>
            <person name="McGregor P.A."/>
            <person name="Hong C."/>
            <person name="Park K.H."/>
            <person name="Akmal A."/>
            <person name="Feldman A."/>
            <person name="Lin J.S."/>
            <person name="Chang W.E."/>
            <person name="Higgs B.W."/>
            <person name="Demirev P."/>
            <person name="Lindquist J."/>
            <person name="Liem A."/>
            <person name="Fochler E."/>
            <person name="Read T.D."/>
            <person name="Tapia R."/>
            <person name="Johnson S."/>
            <person name="Bishop-Lilly K.A."/>
            <person name="Detter C."/>
            <person name="Han C."/>
            <person name="Sozhamannan S."/>
            <person name="Rosenzweig C.N."/>
            <person name="Skowronski E.W."/>
        </authorList>
    </citation>
    <scope>NUCLEOTIDE SEQUENCE [LARGE SCALE GENOMIC DNA]</scope>
    <source>
        <strain evidence="12 13">AK5</strain>
    </source>
</reference>
<keyword evidence="7" id="KW-0732">Signal</keyword>
<dbReference type="Gene3D" id="3.30.200.210">
    <property type="match status" value="1"/>
</dbReference>
<comment type="cofactor">
    <cofactor evidence="1">
        <name>Mo-bis(molybdopterin guanine dinucleotide)</name>
        <dbReference type="ChEBI" id="CHEBI:60539"/>
    </cofactor>
</comment>
<evidence type="ECO:0000256" key="9">
    <source>
        <dbReference type="ARBA" id="ARBA00023004"/>
    </source>
</evidence>
<dbReference type="SUPFAM" id="SSF53706">
    <property type="entry name" value="Formate dehydrogenase/DMSO reductase, domains 1-3"/>
    <property type="match status" value="1"/>
</dbReference>
<dbReference type="GO" id="GO:0016491">
    <property type="term" value="F:oxidoreductase activity"/>
    <property type="evidence" value="ECO:0007669"/>
    <property type="project" value="UniProtKB-KW"/>
</dbReference>
<keyword evidence="5" id="KW-0500">Molybdenum</keyword>
<dbReference type="PANTHER" id="PTHR43742">
    <property type="entry name" value="TRIMETHYLAMINE-N-OXIDE REDUCTASE"/>
    <property type="match status" value="1"/>
</dbReference>
<evidence type="ECO:0000256" key="8">
    <source>
        <dbReference type="ARBA" id="ARBA00023002"/>
    </source>
</evidence>
<protein>
    <submittedName>
        <fullName evidence="12">Tetrathionate reductase subunit TtrA</fullName>
    </submittedName>
</protein>
<keyword evidence="9" id="KW-0408">Iron</keyword>
<dbReference type="SUPFAM" id="SSF50692">
    <property type="entry name" value="ADC-like"/>
    <property type="match status" value="1"/>
</dbReference>
<dbReference type="AlphaFoldDB" id="A0A432VTN1"/>